<accession>A7IKV0</accession>
<evidence type="ECO:0000259" key="4">
    <source>
        <dbReference type="Pfam" id="PF25954"/>
    </source>
</evidence>
<evidence type="ECO:0000313" key="5">
    <source>
        <dbReference type="EMBL" id="ABS68643.1"/>
    </source>
</evidence>
<sequence length="313" mass="34277">MIVLLLNLYIAILVTLIWLKIIPNTLLWKLSPIPVLVLLNVALFIPMGWGAPTGGAIIGRHSVSIVPDVSGEVIEVTVSPNVSLKAGDVLFRIDPTPYSAQLRALEAQLKLAETRLAQMTELARKQAAPEFNVEERQSEVDRLRAQVDGARWNLDKTIVRAPADGYVTNLALRKGARVSNLAVSPVMAFIDTTEAVTIIQVPQNYARYIEPGQKVEITFKLLPGQVFTGRVESVLQAIAPGQTAPSGSAAENRDLTPEPFVVRATLDDPTLEDRLPAGSVGSAAIYTEHVKLSHVIRQVILRQQAILNYIWPY</sequence>
<dbReference type="GO" id="GO:0015562">
    <property type="term" value="F:efflux transmembrane transporter activity"/>
    <property type="evidence" value="ECO:0007669"/>
    <property type="project" value="TreeGrafter"/>
</dbReference>
<dbReference type="Gene3D" id="2.40.50.100">
    <property type="match status" value="1"/>
</dbReference>
<feature type="domain" description="Multidrug resistance protein MdtA-like barrel-sandwich hybrid" evidence="3">
    <location>
        <begin position="62"/>
        <end position="180"/>
    </location>
</feature>
<dbReference type="PANTHER" id="PTHR30469">
    <property type="entry name" value="MULTIDRUG RESISTANCE PROTEIN MDTA"/>
    <property type="match status" value="1"/>
</dbReference>
<keyword evidence="6" id="KW-1185">Reference proteome</keyword>
<feature type="transmembrane region" description="Helical" evidence="2">
    <location>
        <begin position="35"/>
        <end position="58"/>
    </location>
</feature>
<dbReference type="GO" id="GO:1990281">
    <property type="term" value="C:efflux pump complex"/>
    <property type="evidence" value="ECO:0007669"/>
    <property type="project" value="TreeGrafter"/>
</dbReference>
<organism evidence="5 6">
    <name type="scientific">Xanthobacter autotrophicus (strain ATCC BAA-1158 / Py2)</name>
    <dbReference type="NCBI Taxonomy" id="78245"/>
    <lineage>
        <taxon>Bacteria</taxon>
        <taxon>Pseudomonadati</taxon>
        <taxon>Pseudomonadota</taxon>
        <taxon>Alphaproteobacteria</taxon>
        <taxon>Hyphomicrobiales</taxon>
        <taxon>Xanthobacteraceae</taxon>
        <taxon>Xanthobacter</taxon>
    </lineage>
</organism>
<dbReference type="PhylomeDB" id="A7IKV0"/>
<dbReference type="NCBIfam" id="TIGR01730">
    <property type="entry name" value="RND_mfp"/>
    <property type="match status" value="1"/>
</dbReference>
<dbReference type="KEGG" id="xau:Xaut_3414"/>
<keyword evidence="2" id="KW-0812">Transmembrane</keyword>
<dbReference type="PANTHER" id="PTHR30469:SF15">
    <property type="entry name" value="HLYD FAMILY OF SECRETION PROTEINS"/>
    <property type="match status" value="1"/>
</dbReference>
<feature type="domain" description="CusB-like beta-barrel" evidence="4">
    <location>
        <begin position="199"/>
        <end position="237"/>
    </location>
</feature>
<dbReference type="HOGENOM" id="CLU_018816_15_3_5"/>
<feature type="transmembrane region" description="Helical" evidence="2">
    <location>
        <begin position="6"/>
        <end position="23"/>
    </location>
</feature>
<dbReference type="EMBL" id="CP000781">
    <property type="protein sequence ID" value="ABS68643.1"/>
    <property type="molecule type" value="Genomic_DNA"/>
</dbReference>
<name>A7IKV0_XANP2</name>
<gene>
    <name evidence="5" type="ordered locus">Xaut_3414</name>
</gene>
<dbReference type="InterPro" id="IPR006143">
    <property type="entry name" value="RND_pump_MFP"/>
</dbReference>
<dbReference type="SUPFAM" id="SSF111369">
    <property type="entry name" value="HlyD-like secretion proteins"/>
    <property type="match status" value="1"/>
</dbReference>
<proteinExistence type="inferred from homology"/>
<reference evidence="5 6" key="1">
    <citation type="submission" date="2007-07" db="EMBL/GenBank/DDBJ databases">
        <title>Complete sequence of chromosome of Xanthobacter autotrophicus Py2.</title>
        <authorList>
            <consortium name="US DOE Joint Genome Institute"/>
            <person name="Copeland A."/>
            <person name="Lucas S."/>
            <person name="Lapidus A."/>
            <person name="Barry K."/>
            <person name="Glavina del Rio T."/>
            <person name="Hammon N."/>
            <person name="Israni S."/>
            <person name="Dalin E."/>
            <person name="Tice H."/>
            <person name="Pitluck S."/>
            <person name="Sims D."/>
            <person name="Brettin T."/>
            <person name="Bruce D."/>
            <person name="Detter J.C."/>
            <person name="Han C."/>
            <person name="Tapia R."/>
            <person name="Brainard J."/>
            <person name="Schmutz J."/>
            <person name="Larimer F."/>
            <person name="Land M."/>
            <person name="Hauser L."/>
            <person name="Kyrpides N."/>
            <person name="Kim E."/>
            <person name="Ensigns S.A."/>
            <person name="Richardson P."/>
        </authorList>
    </citation>
    <scope>NUCLEOTIDE SEQUENCE [LARGE SCALE GENOMIC DNA]</scope>
    <source>
        <strain evidence="6">ATCC BAA-1158 / Py2</strain>
    </source>
</reference>
<keyword evidence="2" id="KW-0472">Membrane</keyword>
<evidence type="ECO:0000313" key="6">
    <source>
        <dbReference type="Proteomes" id="UP000002417"/>
    </source>
</evidence>
<protein>
    <submittedName>
        <fullName evidence="5">Efflux transporter, RND family, MFP subunit</fullName>
    </submittedName>
</protein>
<dbReference type="eggNOG" id="COG1566">
    <property type="taxonomic scope" value="Bacteria"/>
</dbReference>
<dbReference type="STRING" id="78245.Xaut_3414"/>
<comment type="similarity">
    <text evidence="1">Belongs to the membrane fusion protein (MFP) (TC 8.A.1) family.</text>
</comment>
<evidence type="ECO:0000259" key="3">
    <source>
        <dbReference type="Pfam" id="PF25917"/>
    </source>
</evidence>
<keyword evidence="2" id="KW-1133">Transmembrane helix</keyword>
<dbReference type="Pfam" id="PF25954">
    <property type="entry name" value="Beta-barrel_RND_2"/>
    <property type="match status" value="1"/>
</dbReference>
<evidence type="ECO:0000256" key="1">
    <source>
        <dbReference type="ARBA" id="ARBA00009477"/>
    </source>
</evidence>
<dbReference type="Gene3D" id="2.40.30.170">
    <property type="match status" value="1"/>
</dbReference>
<evidence type="ECO:0000256" key="2">
    <source>
        <dbReference type="SAM" id="Phobius"/>
    </source>
</evidence>
<dbReference type="Proteomes" id="UP000002417">
    <property type="component" value="Chromosome"/>
</dbReference>
<dbReference type="OrthoDB" id="9811754at2"/>
<dbReference type="AlphaFoldDB" id="A7IKV0"/>
<dbReference type="Pfam" id="PF25917">
    <property type="entry name" value="BSH_RND"/>
    <property type="match status" value="1"/>
</dbReference>
<dbReference type="InterPro" id="IPR058792">
    <property type="entry name" value="Beta-barrel_RND_2"/>
</dbReference>
<dbReference type="InterPro" id="IPR058625">
    <property type="entry name" value="MdtA-like_BSH"/>
</dbReference>